<dbReference type="RefSeq" id="WP_150021616.1">
    <property type="nucleotide sequence ID" value="NZ_VWOJ01000001.1"/>
</dbReference>
<dbReference type="CDD" id="cd03789">
    <property type="entry name" value="GT9_LPS_heptosyltransferase"/>
    <property type="match status" value="1"/>
</dbReference>
<evidence type="ECO:0000313" key="3">
    <source>
        <dbReference type="EMBL" id="KAA5804585.1"/>
    </source>
</evidence>
<dbReference type="GO" id="GO:0009244">
    <property type="term" value="P:lipopolysaccharide core region biosynthetic process"/>
    <property type="evidence" value="ECO:0007669"/>
    <property type="project" value="TreeGrafter"/>
</dbReference>
<keyword evidence="1" id="KW-0328">Glycosyltransferase</keyword>
<accession>A0A5M6ZKU1</accession>
<comment type="caution">
    <text evidence="3">The sequence shown here is derived from an EMBL/GenBank/DDBJ whole genome shotgun (WGS) entry which is preliminary data.</text>
</comment>
<protein>
    <submittedName>
        <fullName evidence="3">Glycosyltransferase family 9 protein</fullName>
    </submittedName>
</protein>
<dbReference type="GO" id="GO:0008713">
    <property type="term" value="F:ADP-heptose-lipopolysaccharide heptosyltransferase activity"/>
    <property type="evidence" value="ECO:0007669"/>
    <property type="project" value="TreeGrafter"/>
</dbReference>
<dbReference type="AlphaFoldDB" id="A0A5M6ZKU1"/>
<dbReference type="PANTHER" id="PTHR30160">
    <property type="entry name" value="TETRAACYLDISACCHARIDE 4'-KINASE-RELATED"/>
    <property type="match status" value="1"/>
</dbReference>
<keyword evidence="4" id="KW-1185">Reference proteome</keyword>
<dbReference type="Gene3D" id="3.40.50.2000">
    <property type="entry name" value="Glycogen Phosphorylase B"/>
    <property type="match status" value="2"/>
</dbReference>
<evidence type="ECO:0000313" key="4">
    <source>
        <dbReference type="Proteomes" id="UP000325122"/>
    </source>
</evidence>
<dbReference type="GO" id="GO:0005829">
    <property type="term" value="C:cytosol"/>
    <property type="evidence" value="ECO:0007669"/>
    <property type="project" value="TreeGrafter"/>
</dbReference>
<dbReference type="Pfam" id="PF01075">
    <property type="entry name" value="Glyco_transf_9"/>
    <property type="match status" value="1"/>
</dbReference>
<dbReference type="SUPFAM" id="SSF53756">
    <property type="entry name" value="UDP-Glycosyltransferase/glycogen phosphorylase"/>
    <property type="match status" value="1"/>
</dbReference>
<keyword evidence="2 3" id="KW-0808">Transferase</keyword>
<dbReference type="Proteomes" id="UP000325122">
    <property type="component" value="Unassembled WGS sequence"/>
</dbReference>
<name>A0A5M6ZKU1_9PROT</name>
<sequence>MKRILFITATRIGDAVLFSGPLAHLARRWPDARITVACGPLAAPLFRAAPGVSEVIVMAKRKGGGHWLDLWRRTAGTRWDLVVDMRASLTGWFLRARELRVNWRRPGEGHRHRVIEAAAVLGLDADPPAPQLWVDAQAEAEAERRLPGDAPVLALAPAAAAPFKEWPAERFAALANALTGPGGALQGARVAIFGGPGDKAVSDAVRSQITQAEVTDLTGALDLVEAAACLKRARLFVGNDSGLMHMAAAAGAPVLGLFGPTDERVYGPWGPKARCVRAGGPADEADRERLRHADSSLMGGLDLERVLAAAAALIEESQA</sequence>
<evidence type="ECO:0000256" key="2">
    <source>
        <dbReference type="ARBA" id="ARBA00022679"/>
    </source>
</evidence>
<proteinExistence type="predicted"/>
<reference evidence="3 4" key="1">
    <citation type="submission" date="2019-09" db="EMBL/GenBank/DDBJ databases">
        <authorList>
            <person name="Kevbrin V."/>
            <person name="Grouzdev D.S."/>
        </authorList>
    </citation>
    <scope>NUCLEOTIDE SEQUENCE [LARGE SCALE GENOMIC DNA]</scope>
    <source>
        <strain evidence="3 4">G-192</strain>
    </source>
</reference>
<dbReference type="InterPro" id="IPR002201">
    <property type="entry name" value="Glyco_trans_9"/>
</dbReference>
<dbReference type="EMBL" id="VWOJ01000001">
    <property type="protein sequence ID" value="KAA5804585.1"/>
    <property type="molecule type" value="Genomic_DNA"/>
</dbReference>
<organism evidence="3 4">
    <name type="scientific">Alkalicaulis satelles</name>
    <dbReference type="NCBI Taxonomy" id="2609175"/>
    <lineage>
        <taxon>Bacteria</taxon>
        <taxon>Pseudomonadati</taxon>
        <taxon>Pseudomonadota</taxon>
        <taxon>Alphaproteobacteria</taxon>
        <taxon>Maricaulales</taxon>
        <taxon>Maricaulaceae</taxon>
        <taxon>Alkalicaulis</taxon>
    </lineage>
</organism>
<dbReference type="InterPro" id="IPR051199">
    <property type="entry name" value="LPS_LOS_Heptosyltrfase"/>
</dbReference>
<gene>
    <name evidence="3" type="ORF">F1654_00825</name>
</gene>
<evidence type="ECO:0000256" key="1">
    <source>
        <dbReference type="ARBA" id="ARBA00022676"/>
    </source>
</evidence>